<keyword evidence="2" id="KW-0812">Transmembrane</keyword>
<evidence type="ECO:0000256" key="1">
    <source>
        <dbReference type="SAM" id="MobiDB-lite"/>
    </source>
</evidence>
<dbReference type="Proteomes" id="UP000559256">
    <property type="component" value="Unassembled WGS sequence"/>
</dbReference>
<keyword evidence="4" id="KW-1185">Reference proteome</keyword>
<evidence type="ECO:0000256" key="2">
    <source>
        <dbReference type="SAM" id="Phobius"/>
    </source>
</evidence>
<keyword evidence="2" id="KW-0472">Membrane</keyword>
<sequence>MDEGTAVGVDYILYFTPSFQTIVDKPVFPLLDATNNTTTSSPAAGPTSSSALSDPGSSKIDGGLIAGVTTGVIAFQVVAMAILSLWTWRRKQRKRDLEELSDRIPEPFMAKRSARTQPSMQEKHHSPGEADSATDAKGRLVLAISNVDQQKLGEHRDVLEVQIQQMEVQSQAGNLDQTNVEAERGTARVDIHTREMGSFLYHLMLARVVRMSKSGLRS</sequence>
<dbReference type="AlphaFoldDB" id="A0A8H5H1I5"/>
<reference evidence="3 4" key="1">
    <citation type="journal article" date="2020" name="ISME J.">
        <title>Uncovering the hidden diversity of litter-decomposition mechanisms in mushroom-forming fungi.</title>
        <authorList>
            <person name="Floudas D."/>
            <person name="Bentzer J."/>
            <person name="Ahren D."/>
            <person name="Johansson T."/>
            <person name="Persson P."/>
            <person name="Tunlid A."/>
        </authorList>
    </citation>
    <scope>NUCLEOTIDE SEQUENCE [LARGE SCALE GENOMIC DNA]</scope>
    <source>
        <strain evidence="3 4">CBS 291.85</strain>
    </source>
</reference>
<accession>A0A8H5H1I5</accession>
<evidence type="ECO:0000313" key="4">
    <source>
        <dbReference type="Proteomes" id="UP000559256"/>
    </source>
</evidence>
<name>A0A8H5H1I5_9AGAR</name>
<feature type="compositionally biased region" description="Basic and acidic residues" evidence="1">
    <location>
        <begin position="121"/>
        <end position="135"/>
    </location>
</feature>
<gene>
    <name evidence="3" type="ORF">D9758_000461</name>
</gene>
<feature type="region of interest" description="Disordered" evidence="1">
    <location>
        <begin position="106"/>
        <end position="135"/>
    </location>
</feature>
<evidence type="ECO:0000313" key="3">
    <source>
        <dbReference type="EMBL" id="KAF5374998.1"/>
    </source>
</evidence>
<proteinExistence type="predicted"/>
<organism evidence="3 4">
    <name type="scientific">Tetrapyrgos nigripes</name>
    <dbReference type="NCBI Taxonomy" id="182062"/>
    <lineage>
        <taxon>Eukaryota</taxon>
        <taxon>Fungi</taxon>
        <taxon>Dikarya</taxon>
        <taxon>Basidiomycota</taxon>
        <taxon>Agaricomycotina</taxon>
        <taxon>Agaricomycetes</taxon>
        <taxon>Agaricomycetidae</taxon>
        <taxon>Agaricales</taxon>
        <taxon>Marasmiineae</taxon>
        <taxon>Marasmiaceae</taxon>
        <taxon>Tetrapyrgos</taxon>
    </lineage>
</organism>
<dbReference type="EMBL" id="JAACJM010000001">
    <property type="protein sequence ID" value="KAF5374998.1"/>
    <property type="molecule type" value="Genomic_DNA"/>
</dbReference>
<comment type="caution">
    <text evidence="3">The sequence shown here is derived from an EMBL/GenBank/DDBJ whole genome shotgun (WGS) entry which is preliminary data.</text>
</comment>
<feature type="transmembrane region" description="Helical" evidence="2">
    <location>
        <begin position="64"/>
        <end position="86"/>
    </location>
</feature>
<protein>
    <submittedName>
        <fullName evidence="3">Uncharacterized protein</fullName>
    </submittedName>
</protein>
<keyword evidence="2" id="KW-1133">Transmembrane helix</keyword>